<dbReference type="InterPro" id="IPR052973">
    <property type="entry name" value="Fungal_sec-metab_reg_TF"/>
</dbReference>
<gene>
    <name evidence="1" type="ORF">QBC34DRAFT_146409</name>
</gene>
<proteinExistence type="predicted"/>
<reference evidence="1" key="1">
    <citation type="journal article" date="2023" name="Mol. Phylogenet. Evol.">
        <title>Genome-scale phylogeny and comparative genomics of the fungal order Sordariales.</title>
        <authorList>
            <person name="Hensen N."/>
            <person name="Bonometti L."/>
            <person name="Westerberg I."/>
            <person name="Brannstrom I.O."/>
            <person name="Guillou S."/>
            <person name="Cros-Aarteil S."/>
            <person name="Calhoun S."/>
            <person name="Haridas S."/>
            <person name="Kuo A."/>
            <person name="Mondo S."/>
            <person name="Pangilinan J."/>
            <person name="Riley R."/>
            <person name="LaButti K."/>
            <person name="Andreopoulos B."/>
            <person name="Lipzen A."/>
            <person name="Chen C."/>
            <person name="Yan M."/>
            <person name="Daum C."/>
            <person name="Ng V."/>
            <person name="Clum A."/>
            <person name="Steindorff A."/>
            <person name="Ohm R.A."/>
            <person name="Martin F."/>
            <person name="Silar P."/>
            <person name="Natvig D.O."/>
            <person name="Lalanne C."/>
            <person name="Gautier V."/>
            <person name="Ament-Velasquez S.L."/>
            <person name="Kruys A."/>
            <person name="Hutchinson M.I."/>
            <person name="Powell A.J."/>
            <person name="Barry K."/>
            <person name="Miller A.N."/>
            <person name="Grigoriev I.V."/>
            <person name="Debuchy R."/>
            <person name="Gladieux P."/>
            <person name="Hiltunen Thoren M."/>
            <person name="Johannesson H."/>
        </authorList>
    </citation>
    <scope>NUCLEOTIDE SEQUENCE</scope>
    <source>
        <strain evidence="1">PSN243</strain>
    </source>
</reference>
<accession>A0AAV9GEI7</accession>
<organism evidence="1 2">
    <name type="scientific">Podospora aff. communis PSN243</name>
    <dbReference type="NCBI Taxonomy" id="3040156"/>
    <lineage>
        <taxon>Eukaryota</taxon>
        <taxon>Fungi</taxon>
        <taxon>Dikarya</taxon>
        <taxon>Ascomycota</taxon>
        <taxon>Pezizomycotina</taxon>
        <taxon>Sordariomycetes</taxon>
        <taxon>Sordariomycetidae</taxon>
        <taxon>Sordariales</taxon>
        <taxon>Podosporaceae</taxon>
        <taxon>Podospora</taxon>
    </lineage>
</organism>
<dbReference type="PANTHER" id="PTHR35392">
    <property type="entry name" value="ZN(II)2CYS6 TRANSCRIPTION FACTOR (EUROFUNG)-RELATED-RELATED"/>
    <property type="match status" value="1"/>
</dbReference>
<dbReference type="EMBL" id="MU865954">
    <property type="protein sequence ID" value="KAK4446860.1"/>
    <property type="molecule type" value="Genomic_DNA"/>
</dbReference>
<comment type="caution">
    <text evidence="1">The sequence shown here is derived from an EMBL/GenBank/DDBJ whole genome shotgun (WGS) entry which is preliminary data.</text>
</comment>
<evidence type="ECO:0000313" key="2">
    <source>
        <dbReference type="Proteomes" id="UP001321760"/>
    </source>
</evidence>
<name>A0AAV9GEI7_9PEZI</name>
<keyword evidence="2" id="KW-1185">Reference proteome</keyword>
<protein>
    <submittedName>
        <fullName evidence="1">Uncharacterized protein</fullName>
    </submittedName>
</protein>
<dbReference type="Proteomes" id="UP001321760">
    <property type="component" value="Unassembled WGS sequence"/>
</dbReference>
<dbReference type="PANTHER" id="PTHR35392:SF3">
    <property type="entry name" value="ZN(2)-C6 FUNGAL-TYPE DOMAIN-CONTAINING PROTEIN"/>
    <property type="match status" value="1"/>
</dbReference>
<dbReference type="AlphaFoldDB" id="A0AAV9GEI7"/>
<reference evidence="1" key="2">
    <citation type="submission" date="2023-05" db="EMBL/GenBank/DDBJ databases">
        <authorList>
            <consortium name="Lawrence Berkeley National Laboratory"/>
            <person name="Steindorff A."/>
            <person name="Hensen N."/>
            <person name="Bonometti L."/>
            <person name="Westerberg I."/>
            <person name="Brannstrom I.O."/>
            <person name="Guillou S."/>
            <person name="Cros-Aarteil S."/>
            <person name="Calhoun S."/>
            <person name="Haridas S."/>
            <person name="Kuo A."/>
            <person name="Mondo S."/>
            <person name="Pangilinan J."/>
            <person name="Riley R."/>
            <person name="Labutti K."/>
            <person name="Andreopoulos B."/>
            <person name="Lipzen A."/>
            <person name="Chen C."/>
            <person name="Yanf M."/>
            <person name="Daum C."/>
            <person name="Ng V."/>
            <person name="Clum A."/>
            <person name="Ohm R."/>
            <person name="Martin F."/>
            <person name="Silar P."/>
            <person name="Natvig D."/>
            <person name="Lalanne C."/>
            <person name="Gautier V."/>
            <person name="Ament-Velasquez S.L."/>
            <person name="Kruys A."/>
            <person name="Hutchinson M.I."/>
            <person name="Powell A.J."/>
            <person name="Barry K."/>
            <person name="Miller A.N."/>
            <person name="Grigoriev I.V."/>
            <person name="Debuchy R."/>
            <person name="Gladieux P."/>
            <person name="Thoren M.H."/>
            <person name="Johannesson H."/>
        </authorList>
    </citation>
    <scope>NUCLEOTIDE SEQUENCE</scope>
    <source>
        <strain evidence="1">PSN243</strain>
    </source>
</reference>
<evidence type="ECO:0000313" key="1">
    <source>
        <dbReference type="EMBL" id="KAK4446860.1"/>
    </source>
</evidence>
<sequence>MVSGLAKAPIILEIHPFQPNPDDRLSRQFLDDRGVPKEVLLPPYCLPNIEKTSVEFEAYVNENAFDGLLEAVKEEHGIIRRTFEMIVSYYNGLPDIVTVKRKHGEEQHMNEHKELLLKSVRLWFAIRHGIGTSKVDGNRPKGLEPIYTQGSPFAGEVPAMPRMIVAQFDSIRHERIYKMEAWFTGYLVTFLLLDLIGSASRDRQHYAYHNSGGKRPETRYGAGELAKFVEDLHWAGSVMLMYWHYFKRVDLLDMQQWRSPKAKALKWLKPEELDFVKQTVLELRPQLATIPITPKDGCWESSMFWVSQMFRSTSSSDYKWAPPEIFAREKPSVGRESDFSCCGRKPKFGKEGRVDPTC</sequence>